<dbReference type="PANTHER" id="PTHR12446:SF60">
    <property type="entry name" value="PROTEIN TESMIN_TSO1-LIKE CXC 8"/>
    <property type="match status" value="1"/>
</dbReference>
<feature type="domain" description="TLDc" evidence="6">
    <location>
        <begin position="501"/>
        <end position="686"/>
    </location>
</feature>
<sequence>MDDLAEVALLIQNNNSGSNQTTTGAPMQQRLESLSPNRIIKNIKSPQRKQTTKRALDVMLAHGDVSTESRAKKRQCHCKNSKCVKLYCECFAAGEFCDGCICIDCHNTPENKAQVERAKSSTLERNPHAFAPKINSPKSEYGKHTKGCTCKKTGCLKGYCECYQARVFCSDNCRCVDCKNYQGSEERQALLDLTDVARNNEIKKSRQSPTKEDIMHANTMNSVKSVFKHITKPTVMDGLCEVLMKSAAEATSGKEELTDEEERAVLQHFSKFMRKVSGLIQRNETFNGDPNEMQANLAELQQFATMAASAAEAANAILKDVNSRLKRVEEREAIWNLLTQTLEQNARQARSHVVLNVGGTRFETSKETLLKQKDTFFSALIESGSQPGEDDVYFIDRNPEFFTIILDYLRSGKLMLETLKPQQLEGFRAELEYYHIKVSITPSSPSMVGPSPDTTRRVMPGRLTAEQRQKRMSLEYDNLRSKLAQFTDVSLPQDMKQIKGTLLSRDHVNLIHKWFNASLGHQRSHSDLGAVLAKQKNIGRIIYKATTHGFSAIEFHKKCDKHGPTLVVAQSSEGFLFGGYIDWRQSLLQVSNSKTFIFTLTNPHGLMPTRYPSRGNFSAFNYPALGPVIGSAAQGADIVIADGADENDSSSFGFPNQYVDTTGKGAETFTGSIFFRVKEFEVYLVE</sequence>
<reference evidence="7 8" key="1">
    <citation type="journal article" date="2018" name="Genome Biol. Evol.">
        <title>Multiple Roots of Fruiting Body Formation in Amoebozoa.</title>
        <authorList>
            <person name="Hillmann F."/>
            <person name="Forbes G."/>
            <person name="Novohradska S."/>
            <person name="Ferling I."/>
            <person name="Riege K."/>
            <person name="Groth M."/>
            <person name="Westermann M."/>
            <person name="Marz M."/>
            <person name="Spaller T."/>
            <person name="Winckler T."/>
            <person name="Schaap P."/>
            <person name="Glockner G."/>
        </authorList>
    </citation>
    <scope>NUCLEOTIDE SEQUENCE [LARGE SCALE GENOMIC DNA]</scope>
    <source>
        <strain evidence="7 8">Jena</strain>
    </source>
</reference>
<dbReference type="Pfam" id="PF03638">
    <property type="entry name" value="TCR"/>
    <property type="match status" value="2"/>
</dbReference>
<keyword evidence="8" id="KW-1185">Reference proteome</keyword>
<dbReference type="Proteomes" id="UP000241769">
    <property type="component" value="Unassembled WGS sequence"/>
</dbReference>
<dbReference type="CDD" id="cd18316">
    <property type="entry name" value="BTB_POZ_KCTD-like"/>
    <property type="match status" value="1"/>
</dbReference>
<evidence type="ECO:0000256" key="2">
    <source>
        <dbReference type="ARBA" id="ARBA00007267"/>
    </source>
</evidence>
<dbReference type="PROSITE" id="PS51886">
    <property type="entry name" value="TLDC"/>
    <property type="match status" value="1"/>
</dbReference>
<dbReference type="InterPro" id="IPR003131">
    <property type="entry name" value="T1-type_BTB"/>
</dbReference>
<dbReference type="InterPro" id="IPR033467">
    <property type="entry name" value="Tesmin/TSO1-like_CXC"/>
</dbReference>
<evidence type="ECO:0000313" key="8">
    <source>
        <dbReference type="Proteomes" id="UP000241769"/>
    </source>
</evidence>
<dbReference type="GO" id="GO:0051260">
    <property type="term" value="P:protein homooligomerization"/>
    <property type="evidence" value="ECO:0007669"/>
    <property type="project" value="InterPro"/>
</dbReference>
<dbReference type="PANTHER" id="PTHR12446">
    <property type="entry name" value="TESMIN/TSO1-RELATED"/>
    <property type="match status" value="1"/>
</dbReference>
<feature type="domain" description="BTB" evidence="4">
    <location>
        <begin position="351"/>
        <end position="418"/>
    </location>
</feature>
<dbReference type="InterPro" id="IPR006571">
    <property type="entry name" value="TLDc_dom"/>
</dbReference>
<dbReference type="Gene3D" id="3.30.710.10">
    <property type="entry name" value="Potassium Channel Kv1.1, Chain A"/>
    <property type="match status" value="1"/>
</dbReference>
<dbReference type="GO" id="GO:0005634">
    <property type="term" value="C:nucleus"/>
    <property type="evidence" value="ECO:0007669"/>
    <property type="project" value="UniProtKB-SubCell"/>
</dbReference>
<dbReference type="Pfam" id="PF07534">
    <property type="entry name" value="TLD"/>
    <property type="match status" value="1"/>
</dbReference>
<accession>A0A2P6NYE4</accession>
<organism evidence="7 8">
    <name type="scientific">Planoprotostelium fungivorum</name>
    <dbReference type="NCBI Taxonomy" id="1890364"/>
    <lineage>
        <taxon>Eukaryota</taxon>
        <taxon>Amoebozoa</taxon>
        <taxon>Evosea</taxon>
        <taxon>Variosea</taxon>
        <taxon>Cavosteliida</taxon>
        <taxon>Cavosteliaceae</taxon>
        <taxon>Planoprotostelium</taxon>
    </lineage>
</organism>
<dbReference type="STRING" id="1890364.A0A2P6NYE4"/>
<gene>
    <name evidence="7" type="ORF">PROFUN_02253</name>
</gene>
<dbReference type="InParanoid" id="A0A2P6NYE4"/>
<evidence type="ECO:0000313" key="7">
    <source>
        <dbReference type="EMBL" id="PRP88975.1"/>
    </source>
</evidence>
<dbReference type="Pfam" id="PF02214">
    <property type="entry name" value="BTB_2"/>
    <property type="match status" value="1"/>
</dbReference>
<dbReference type="PROSITE" id="PS51634">
    <property type="entry name" value="CRC"/>
    <property type="match status" value="1"/>
</dbReference>
<dbReference type="PROSITE" id="PS50097">
    <property type="entry name" value="BTB"/>
    <property type="match status" value="1"/>
</dbReference>
<evidence type="ECO:0000256" key="1">
    <source>
        <dbReference type="ARBA" id="ARBA00004123"/>
    </source>
</evidence>
<dbReference type="OrthoDB" id="6283463at2759"/>
<dbReference type="SMART" id="SM01114">
    <property type="entry name" value="CXC"/>
    <property type="match status" value="2"/>
</dbReference>
<dbReference type="InterPro" id="IPR000210">
    <property type="entry name" value="BTB/POZ_dom"/>
</dbReference>
<proteinExistence type="inferred from homology"/>
<evidence type="ECO:0000259" key="5">
    <source>
        <dbReference type="PROSITE" id="PS51634"/>
    </source>
</evidence>
<name>A0A2P6NYE4_9EUKA</name>
<evidence type="ECO:0000256" key="3">
    <source>
        <dbReference type="ARBA" id="ARBA00023242"/>
    </source>
</evidence>
<feature type="domain" description="CRC" evidence="5">
    <location>
        <begin position="72"/>
        <end position="183"/>
    </location>
</feature>
<dbReference type="EMBL" id="MDYQ01000006">
    <property type="protein sequence ID" value="PRP88975.1"/>
    <property type="molecule type" value="Genomic_DNA"/>
</dbReference>
<dbReference type="SMART" id="SM00584">
    <property type="entry name" value="TLDc"/>
    <property type="match status" value="1"/>
</dbReference>
<comment type="subcellular location">
    <subcellularLocation>
        <location evidence="1">Nucleus</location>
    </subcellularLocation>
</comment>
<dbReference type="InterPro" id="IPR028307">
    <property type="entry name" value="Lin-54_fam"/>
</dbReference>
<comment type="similarity">
    <text evidence="2">Belongs to the lin-54 family.</text>
</comment>
<dbReference type="InterPro" id="IPR011333">
    <property type="entry name" value="SKP1/BTB/POZ_sf"/>
</dbReference>
<dbReference type="InterPro" id="IPR005172">
    <property type="entry name" value="CRC"/>
</dbReference>
<protein>
    <submittedName>
        <fullName evidence="7">Uncharacterized protein</fullName>
    </submittedName>
</protein>
<comment type="caution">
    <text evidence="7">The sequence shown here is derived from an EMBL/GenBank/DDBJ whole genome shotgun (WGS) entry which is preliminary data.</text>
</comment>
<evidence type="ECO:0000259" key="4">
    <source>
        <dbReference type="PROSITE" id="PS50097"/>
    </source>
</evidence>
<dbReference type="SMART" id="SM00225">
    <property type="entry name" value="BTB"/>
    <property type="match status" value="1"/>
</dbReference>
<dbReference type="SUPFAM" id="SSF54695">
    <property type="entry name" value="POZ domain"/>
    <property type="match status" value="1"/>
</dbReference>
<keyword evidence="3" id="KW-0539">Nucleus</keyword>
<dbReference type="AlphaFoldDB" id="A0A2P6NYE4"/>
<evidence type="ECO:0000259" key="6">
    <source>
        <dbReference type="PROSITE" id="PS51886"/>
    </source>
</evidence>
<dbReference type="GO" id="GO:0006355">
    <property type="term" value="P:regulation of DNA-templated transcription"/>
    <property type="evidence" value="ECO:0007669"/>
    <property type="project" value="TreeGrafter"/>
</dbReference>